<keyword evidence="3" id="KW-0805">Transcription regulation</keyword>
<dbReference type="PROSITE" id="PS50110">
    <property type="entry name" value="RESPONSE_REGULATORY"/>
    <property type="match status" value="1"/>
</dbReference>
<organism evidence="7 8">
    <name type="scientific">Maridesulfovibrio ferrireducens</name>
    <dbReference type="NCBI Taxonomy" id="246191"/>
    <lineage>
        <taxon>Bacteria</taxon>
        <taxon>Pseudomonadati</taxon>
        <taxon>Thermodesulfobacteriota</taxon>
        <taxon>Desulfovibrionia</taxon>
        <taxon>Desulfovibrionales</taxon>
        <taxon>Desulfovibrionaceae</taxon>
        <taxon>Maridesulfovibrio</taxon>
    </lineage>
</organism>
<reference evidence="8" key="1">
    <citation type="submission" date="2016-10" db="EMBL/GenBank/DDBJ databases">
        <authorList>
            <person name="Varghese N."/>
            <person name="Submissions S."/>
        </authorList>
    </citation>
    <scope>NUCLEOTIDE SEQUENCE [LARGE SCALE GENOMIC DNA]</scope>
    <source>
        <strain evidence="8">DSM 16995</strain>
    </source>
</reference>
<evidence type="ECO:0000259" key="6">
    <source>
        <dbReference type="PROSITE" id="PS50110"/>
    </source>
</evidence>
<dbReference type="InterPro" id="IPR001789">
    <property type="entry name" value="Sig_transdc_resp-reg_receiver"/>
</dbReference>
<evidence type="ECO:0000256" key="5">
    <source>
        <dbReference type="PROSITE-ProRule" id="PRU00169"/>
    </source>
</evidence>
<dbReference type="InterPro" id="IPR050595">
    <property type="entry name" value="Bact_response_regulator"/>
</dbReference>
<dbReference type="SUPFAM" id="SSF52172">
    <property type="entry name" value="CheY-like"/>
    <property type="match status" value="1"/>
</dbReference>
<protein>
    <submittedName>
        <fullName evidence="7">Response regulator receiver domain-containing protein</fullName>
    </submittedName>
</protein>
<dbReference type="GO" id="GO:0000160">
    <property type="term" value="P:phosphorelay signal transduction system"/>
    <property type="evidence" value="ECO:0007669"/>
    <property type="project" value="UniProtKB-KW"/>
</dbReference>
<dbReference type="OrthoDB" id="9800029at2"/>
<gene>
    <name evidence="7" type="ORF">SAMN05660337_3317</name>
</gene>
<keyword evidence="2" id="KW-0902">Two-component regulatory system</keyword>
<dbReference type="Proteomes" id="UP000199053">
    <property type="component" value="Unassembled WGS sequence"/>
</dbReference>
<dbReference type="Pfam" id="PF00072">
    <property type="entry name" value="Response_reg"/>
    <property type="match status" value="1"/>
</dbReference>
<accession>A0A1G9L870</accession>
<evidence type="ECO:0000256" key="3">
    <source>
        <dbReference type="ARBA" id="ARBA00023015"/>
    </source>
</evidence>
<sequence>MSRIRVLVVDDEPDFLKLIGRRLAKRNVDVDVANNGQEALNFLSKTSVNVVILDVRMPGLSGIETLKEIRRRYHDVEVIMLTGHGSVQSGIEGISHGAYDYILKPFLIDDLLERIRAANEHSELKRQSRSVS</sequence>
<feature type="domain" description="Response regulatory" evidence="6">
    <location>
        <begin position="5"/>
        <end position="119"/>
    </location>
</feature>
<dbReference type="AlphaFoldDB" id="A0A1G9L870"/>
<feature type="modified residue" description="4-aspartylphosphate" evidence="5">
    <location>
        <position position="54"/>
    </location>
</feature>
<dbReference type="SMART" id="SM00448">
    <property type="entry name" value="REC"/>
    <property type="match status" value="1"/>
</dbReference>
<dbReference type="PANTHER" id="PTHR44591">
    <property type="entry name" value="STRESS RESPONSE REGULATOR PROTEIN 1"/>
    <property type="match status" value="1"/>
</dbReference>
<proteinExistence type="predicted"/>
<keyword evidence="8" id="KW-1185">Reference proteome</keyword>
<dbReference type="PANTHER" id="PTHR44591:SF14">
    <property type="entry name" value="PROTEIN PILG"/>
    <property type="match status" value="1"/>
</dbReference>
<name>A0A1G9L870_9BACT</name>
<dbReference type="STRING" id="246191.SAMN05660337_3317"/>
<evidence type="ECO:0000256" key="4">
    <source>
        <dbReference type="ARBA" id="ARBA00023163"/>
    </source>
</evidence>
<dbReference type="InterPro" id="IPR011006">
    <property type="entry name" value="CheY-like_superfamily"/>
</dbReference>
<evidence type="ECO:0000313" key="8">
    <source>
        <dbReference type="Proteomes" id="UP000199053"/>
    </source>
</evidence>
<evidence type="ECO:0000313" key="7">
    <source>
        <dbReference type="EMBL" id="SDL57933.1"/>
    </source>
</evidence>
<keyword evidence="4" id="KW-0804">Transcription</keyword>
<keyword evidence="1 5" id="KW-0597">Phosphoprotein</keyword>
<evidence type="ECO:0000256" key="1">
    <source>
        <dbReference type="ARBA" id="ARBA00022553"/>
    </source>
</evidence>
<dbReference type="FunFam" id="3.40.50.2300:FF:000018">
    <property type="entry name" value="DNA-binding transcriptional regulator NtrC"/>
    <property type="match status" value="1"/>
</dbReference>
<evidence type="ECO:0000256" key="2">
    <source>
        <dbReference type="ARBA" id="ARBA00023012"/>
    </source>
</evidence>
<dbReference type="Gene3D" id="3.40.50.2300">
    <property type="match status" value="1"/>
</dbReference>
<dbReference type="EMBL" id="FNGA01000006">
    <property type="protein sequence ID" value="SDL57933.1"/>
    <property type="molecule type" value="Genomic_DNA"/>
</dbReference>
<dbReference type="RefSeq" id="WP_092163105.1">
    <property type="nucleotide sequence ID" value="NZ_FNGA01000006.1"/>
</dbReference>